<evidence type="ECO:0000313" key="2">
    <source>
        <dbReference type="EMBL" id="GAS93538.1"/>
    </source>
</evidence>
<feature type="region of interest" description="Disordered" evidence="1">
    <location>
        <begin position="35"/>
        <end position="55"/>
    </location>
</feature>
<reference evidence="3" key="2">
    <citation type="submission" date="2016-02" db="EMBL/GenBank/DDBJ databases">
        <title>Draft genome sequence of five rapidly growing Mycobacterium species.</title>
        <authorList>
            <person name="Katahira K."/>
            <person name="Gotou Y."/>
            <person name="Iida K."/>
            <person name="Ogura Y."/>
            <person name="Hayashi T."/>
        </authorList>
    </citation>
    <scope>NUCLEOTIDE SEQUENCE [LARGE SCALE GENOMIC DNA]</scope>
    <source>
        <strain evidence="3">JCM15298</strain>
    </source>
</reference>
<accession>A0A100W8P1</accession>
<keyword evidence="3" id="KW-1185">Reference proteome</keyword>
<proteinExistence type="predicted"/>
<reference evidence="3" key="1">
    <citation type="journal article" date="2016" name="Genome Announc.">
        <title>Draft Genome Sequences of Five Rapidly Growing Mycobacterium Species, M. thermoresistibile, M. fortuitum subsp. acetamidolyticum, M. canariasense, M. brisbanense, and M. novocastrense.</title>
        <authorList>
            <person name="Katahira K."/>
            <person name="Ogura Y."/>
            <person name="Gotoh Y."/>
            <person name="Hayashi T."/>
        </authorList>
    </citation>
    <scope>NUCLEOTIDE SEQUENCE [LARGE SCALE GENOMIC DNA]</scope>
    <source>
        <strain evidence="3">JCM15298</strain>
    </source>
</reference>
<name>A0A100W8P1_MYCCR</name>
<evidence type="ECO:0000313" key="3">
    <source>
        <dbReference type="Proteomes" id="UP000069443"/>
    </source>
</evidence>
<organism evidence="2 3">
    <name type="scientific">Mycolicibacterium canariasense</name>
    <name type="common">Mycobacterium canariasense</name>
    <dbReference type="NCBI Taxonomy" id="228230"/>
    <lineage>
        <taxon>Bacteria</taxon>
        <taxon>Bacillati</taxon>
        <taxon>Actinomycetota</taxon>
        <taxon>Actinomycetes</taxon>
        <taxon>Mycobacteriales</taxon>
        <taxon>Mycobacteriaceae</taxon>
        <taxon>Mycolicibacterium</taxon>
    </lineage>
</organism>
<comment type="caution">
    <text evidence="2">The sequence shown here is derived from an EMBL/GenBank/DDBJ whole genome shotgun (WGS) entry which is preliminary data.</text>
</comment>
<dbReference type="AlphaFoldDB" id="A0A100W8P1"/>
<feature type="non-terminal residue" evidence="2">
    <location>
        <position position="55"/>
    </location>
</feature>
<gene>
    <name evidence="2" type="ORF">RMCC_0504</name>
</gene>
<sequence length="55" mass="5791">MSHRCINAFEFAGTIYPGGSQVDDDHPIRATHASYFAPVQGTDRPGTETATAAPG</sequence>
<protein>
    <submittedName>
        <fullName evidence="2">Uncharacterized protein</fullName>
    </submittedName>
</protein>
<evidence type="ECO:0000256" key="1">
    <source>
        <dbReference type="SAM" id="MobiDB-lite"/>
    </source>
</evidence>
<dbReference type="Proteomes" id="UP000069443">
    <property type="component" value="Unassembled WGS sequence"/>
</dbReference>
<dbReference type="EMBL" id="BCSY01000012">
    <property type="protein sequence ID" value="GAS93538.1"/>
    <property type="molecule type" value="Genomic_DNA"/>
</dbReference>